<feature type="transmembrane region" description="Helical" evidence="1">
    <location>
        <begin position="230"/>
        <end position="248"/>
    </location>
</feature>
<feature type="transmembrane region" description="Helical" evidence="1">
    <location>
        <begin position="101"/>
        <end position="126"/>
    </location>
</feature>
<dbReference type="RefSeq" id="WP_226606934.1">
    <property type="nucleotide sequence ID" value="NZ_JAJAQI010000010.1"/>
</dbReference>
<feature type="transmembrane region" description="Helical" evidence="1">
    <location>
        <begin position="291"/>
        <end position="310"/>
    </location>
</feature>
<feature type="transmembrane region" description="Helical" evidence="1">
    <location>
        <begin position="331"/>
        <end position="356"/>
    </location>
</feature>
<sequence length="478" mass="47617">MTLALQALPLVVLLALLGSGRASPAAACLIALAAALPAVLATLPEAAALPGFLADQALRGLYLGLQPVAVISGGLLFHAAVTREETAAEAPAPSPARVFAVTLPMGVFLESVTGFAVGAVFALSALRRMGLGGAPTGALALLALVMVPWGGLGPGTALGAALSGVPGQVLSLGSAWLTAAWLVLLAPLFWSLSARAGLPVPGRERTVQAAMLAILAGLLVLSAATLPFELAGILSAGPVMLWALWRADPPRDPRAALGRAAPYLLLTACLLVARLWQGAPAFRPFPDYPPLPLTHVAVVLWLVAGGLLLARPDGAARAGAALARARRPAAVLLLYVLLGRLLAGSGIAASLAGAAAAALGPLAPYAVAPLALLSGLVTGSNVGSNAALMPVQVALGAAAGLPPGLAPAIQNFAGAAGVGLSLGVTAMICGLLADGTRPAQLWRLLLPWAGLVLALGWAAIPLLGGYSGLRSELNAHPL</sequence>
<evidence type="ECO:0000256" key="1">
    <source>
        <dbReference type="SAM" id="Phobius"/>
    </source>
</evidence>
<feature type="transmembrane region" description="Helical" evidence="1">
    <location>
        <begin position="174"/>
        <end position="194"/>
    </location>
</feature>
<evidence type="ECO:0000313" key="3">
    <source>
        <dbReference type="Proteomes" id="UP001139311"/>
    </source>
</evidence>
<dbReference type="EMBL" id="JAJAQI010000010">
    <property type="protein sequence ID" value="MCB4821744.1"/>
    <property type="molecule type" value="Genomic_DNA"/>
</dbReference>
<keyword evidence="1" id="KW-0472">Membrane</keyword>
<reference evidence="2" key="1">
    <citation type="submission" date="2021-10" db="EMBL/GenBank/DDBJ databases">
        <title>Roseicella aerolatum sp. nov., isolated from aerosols of e-waste dismantling site.</title>
        <authorList>
            <person name="Qin T."/>
        </authorList>
    </citation>
    <scope>NUCLEOTIDE SEQUENCE</scope>
    <source>
        <strain evidence="2">GB24</strain>
    </source>
</reference>
<keyword evidence="1" id="KW-1133">Transmembrane helix</keyword>
<accession>A0A9X1ID19</accession>
<feature type="transmembrane region" description="Helical" evidence="1">
    <location>
        <begin position="445"/>
        <end position="469"/>
    </location>
</feature>
<name>A0A9X1ID19_9PROT</name>
<proteinExistence type="predicted"/>
<protein>
    <recommendedName>
        <fullName evidence="4">L-lactate permease</fullName>
    </recommendedName>
</protein>
<feature type="transmembrane region" description="Helical" evidence="1">
    <location>
        <begin position="386"/>
        <end position="406"/>
    </location>
</feature>
<feature type="transmembrane region" description="Helical" evidence="1">
    <location>
        <begin position="61"/>
        <end position="81"/>
    </location>
</feature>
<organism evidence="2 3">
    <name type="scientific">Roseicella aerolata</name>
    <dbReference type="NCBI Taxonomy" id="2883479"/>
    <lineage>
        <taxon>Bacteria</taxon>
        <taxon>Pseudomonadati</taxon>
        <taxon>Pseudomonadota</taxon>
        <taxon>Alphaproteobacteria</taxon>
        <taxon>Acetobacterales</taxon>
        <taxon>Roseomonadaceae</taxon>
        <taxon>Roseicella</taxon>
    </lineage>
</organism>
<gene>
    <name evidence="2" type="ORF">LHA35_08370</name>
</gene>
<keyword evidence="1" id="KW-0812">Transmembrane</keyword>
<evidence type="ECO:0000313" key="2">
    <source>
        <dbReference type="EMBL" id="MCB4821744.1"/>
    </source>
</evidence>
<feature type="transmembrane region" description="Helical" evidence="1">
    <location>
        <begin position="362"/>
        <end position="379"/>
    </location>
</feature>
<dbReference type="AlphaFoldDB" id="A0A9X1ID19"/>
<dbReference type="Proteomes" id="UP001139311">
    <property type="component" value="Unassembled WGS sequence"/>
</dbReference>
<feature type="transmembrane region" description="Helical" evidence="1">
    <location>
        <begin position="138"/>
        <end position="162"/>
    </location>
</feature>
<feature type="transmembrane region" description="Helical" evidence="1">
    <location>
        <begin position="260"/>
        <end position="279"/>
    </location>
</feature>
<feature type="transmembrane region" description="Helical" evidence="1">
    <location>
        <begin position="412"/>
        <end position="433"/>
    </location>
</feature>
<evidence type="ECO:0008006" key="4">
    <source>
        <dbReference type="Google" id="ProtNLM"/>
    </source>
</evidence>
<feature type="transmembrane region" description="Helical" evidence="1">
    <location>
        <begin position="32"/>
        <end position="54"/>
    </location>
</feature>
<feature type="transmembrane region" description="Helical" evidence="1">
    <location>
        <begin position="206"/>
        <end position="224"/>
    </location>
</feature>
<comment type="caution">
    <text evidence="2">The sequence shown here is derived from an EMBL/GenBank/DDBJ whole genome shotgun (WGS) entry which is preliminary data.</text>
</comment>
<keyword evidence="3" id="KW-1185">Reference proteome</keyword>